<name>A0AAE0HD34_9PEZI</name>
<comment type="caution">
    <text evidence="2">The sequence shown here is derived from an EMBL/GenBank/DDBJ whole genome shotgun (WGS) entry which is preliminary data.</text>
</comment>
<reference evidence="2" key="1">
    <citation type="journal article" date="2023" name="Mol. Phylogenet. Evol.">
        <title>Genome-scale phylogeny and comparative genomics of the fungal order Sordariales.</title>
        <authorList>
            <person name="Hensen N."/>
            <person name="Bonometti L."/>
            <person name="Westerberg I."/>
            <person name="Brannstrom I.O."/>
            <person name="Guillou S."/>
            <person name="Cros-Aarteil S."/>
            <person name="Calhoun S."/>
            <person name="Haridas S."/>
            <person name="Kuo A."/>
            <person name="Mondo S."/>
            <person name="Pangilinan J."/>
            <person name="Riley R."/>
            <person name="LaButti K."/>
            <person name="Andreopoulos B."/>
            <person name="Lipzen A."/>
            <person name="Chen C."/>
            <person name="Yan M."/>
            <person name="Daum C."/>
            <person name="Ng V."/>
            <person name="Clum A."/>
            <person name="Steindorff A."/>
            <person name="Ohm R.A."/>
            <person name="Martin F."/>
            <person name="Silar P."/>
            <person name="Natvig D.O."/>
            <person name="Lalanne C."/>
            <person name="Gautier V."/>
            <person name="Ament-Velasquez S.L."/>
            <person name="Kruys A."/>
            <person name="Hutchinson M.I."/>
            <person name="Powell A.J."/>
            <person name="Barry K."/>
            <person name="Miller A.N."/>
            <person name="Grigoriev I.V."/>
            <person name="Debuchy R."/>
            <person name="Gladieux P."/>
            <person name="Hiltunen Thoren M."/>
            <person name="Johannesson H."/>
        </authorList>
    </citation>
    <scope>NUCLEOTIDE SEQUENCE</scope>
    <source>
        <strain evidence="2">CBS 168.71</strain>
    </source>
</reference>
<evidence type="ECO:0000256" key="1">
    <source>
        <dbReference type="SAM" id="MobiDB-lite"/>
    </source>
</evidence>
<organism evidence="2 3">
    <name type="scientific">Chaetomium fimeti</name>
    <dbReference type="NCBI Taxonomy" id="1854472"/>
    <lineage>
        <taxon>Eukaryota</taxon>
        <taxon>Fungi</taxon>
        <taxon>Dikarya</taxon>
        <taxon>Ascomycota</taxon>
        <taxon>Pezizomycotina</taxon>
        <taxon>Sordariomycetes</taxon>
        <taxon>Sordariomycetidae</taxon>
        <taxon>Sordariales</taxon>
        <taxon>Chaetomiaceae</taxon>
        <taxon>Chaetomium</taxon>
    </lineage>
</organism>
<sequence length="140" mass="14605">MPSRTNKNQGHDATGVPRCTQESFRPSSGSRNACFAFTAGSTSASLRHSCTLLMQAAVIGSVPARQAEYTTACLALFAGPDGMCDGGFGHRHASAAVPLQGMAERAGCATARWQWQGKAGTSTAEEKEGICATHHHRLAG</sequence>
<evidence type="ECO:0000313" key="3">
    <source>
        <dbReference type="Proteomes" id="UP001278766"/>
    </source>
</evidence>
<dbReference type="GeneID" id="87835836"/>
<reference evidence="2" key="2">
    <citation type="submission" date="2023-06" db="EMBL/GenBank/DDBJ databases">
        <authorList>
            <consortium name="Lawrence Berkeley National Laboratory"/>
            <person name="Haridas S."/>
            <person name="Hensen N."/>
            <person name="Bonometti L."/>
            <person name="Westerberg I."/>
            <person name="Brannstrom I.O."/>
            <person name="Guillou S."/>
            <person name="Cros-Aarteil S."/>
            <person name="Calhoun S."/>
            <person name="Kuo A."/>
            <person name="Mondo S."/>
            <person name="Pangilinan J."/>
            <person name="Riley R."/>
            <person name="Labutti K."/>
            <person name="Andreopoulos B."/>
            <person name="Lipzen A."/>
            <person name="Chen C."/>
            <person name="Yanf M."/>
            <person name="Daum C."/>
            <person name="Ng V."/>
            <person name="Clum A."/>
            <person name="Steindorff A."/>
            <person name="Ohm R."/>
            <person name="Martin F."/>
            <person name="Silar P."/>
            <person name="Natvig D."/>
            <person name="Lalanne C."/>
            <person name="Gautier V."/>
            <person name="Ament-Velasquez S.L."/>
            <person name="Kruys A."/>
            <person name="Hutchinson M.I."/>
            <person name="Powell A.J."/>
            <person name="Barry K."/>
            <person name="Miller A.N."/>
            <person name="Grigoriev I.V."/>
            <person name="Debuchy R."/>
            <person name="Gladieux P."/>
            <person name="Thoren M.H."/>
            <person name="Johannesson H."/>
        </authorList>
    </citation>
    <scope>NUCLEOTIDE SEQUENCE</scope>
    <source>
        <strain evidence="2">CBS 168.71</strain>
    </source>
</reference>
<feature type="region of interest" description="Disordered" evidence="1">
    <location>
        <begin position="1"/>
        <end position="29"/>
    </location>
</feature>
<dbReference type="EMBL" id="JAUEPN010000005">
    <property type="protein sequence ID" value="KAK3294059.1"/>
    <property type="molecule type" value="Genomic_DNA"/>
</dbReference>
<dbReference type="Proteomes" id="UP001278766">
    <property type="component" value="Unassembled WGS sequence"/>
</dbReference>
<dbReference type="AlphaFoldDB" id="A0AAE0HD34"/>
<accession>A0AAE0HD34</accession>
<proteinExistence type="predicted"/>
<feature type="compositionally biased region" description="Polar residues" evidence="1">
    <location>
        <begin position="20"/>
        <end position="29"/>
    </location>
</feature>
<protein>
    <submittedName>
        <fullName evidence="2">Uncharacterized protein</fullName>
    </submittedName>
</protein>
<dbReference type="RefSeq" id="XP_062657573.1">
    <property type="nucleotide sequence ID" value="XM_062798888.1"/>
</dbReference>
<gene>
    <name evidence="2" type="ORF">B0H64DRAFT_179476</name>
</gene>
<keyword evidence="3" id="KW-1185">Reference proteome</keyword>
<evidence type="ECO:0000313" key="2">
    <source>
        <dbReference type="EMBL" id="KAK3294059.1"/>
    </source>
</evidence>